<dbReference type="InterPro" id="IPR055768">
    <property type="entry name" value="DUF7344"/>
</dbReference>
<dbReference type="AlphaFoldDB" id="A0A1N7DNK3"/>
<dbReference type="Gene3D" id="1.10.10.10">
    <property type="entry name" value="Winged helix-like DNA-binding domain superfamily/Winged helix DNA-binding domain"/>
    <property type="match status" value="1"/>
</dbReference>
<dbReference type="Pfam" id="PF24035">
    <property type="entry name" value="DUF7344"/>
    <property type="match status" value="2"/>
</dbReference>
<evidence type="ECO:0000313" key="2">
    <source>
        <dbReference type="EMBL" id="SIR77295.1"/>
    </source>
</evidence>
<keyword evidence="3" id="KW-1185">Reference proteome</keyword>
<reference evidence="3" key="1">
    <citation type="submission" date="2017-01" db="EMBL/GenBank/DDBJ databases">
        <authorList>
            <person name="Varghese N."/>
            <person name="Submissions S."/>
        </authorList>
    </citation>
    <scope>NUCLEOTIDE SEQUENCE [LARGE SCALE GENOMIC DNA]</scope>
    <source>
        <strain evidence="3">type strain: HArc-</strain>
    </source>
</reference>
<dbReference type="OrthoDB" id="192898at2157"/>
<proteinExistence type="predicted"/>
<gene>
    <name evidence="2" type="ORF">SAMN05421752_102394</name>
</gene>
<accession>A0A1N7DNK3</accession>
<dbReference type="InterPro" id="IPR036388">
    <property type="entry name" value="WH-like_DNA-bd_sf"/>
</dbReference>
<feature type="domain" description="DUF7344" evidence="1">
    <location>
        <begin position="128"/>
        <end position="199"/>
    </location>
</feature>
<sequence>MSSDAHPSGASKRDSLENIPAECYDVFRHPRRIRLLKILSATQTRLSLTELTTALVESEGIDGSNEQTRDDVRISLMHTHLPRLADNDIIEWDTETGVALASEHPLPPADLASLLELCERKNCDRLLEVLVHPVRIGVFSMVSDSDQPLSVKTLASKLAARNVGSLSDSKRAMVLLHHTHLPMLADVGVLEFDHESGVVMGDEQAMSIVQ</sequence>
<evidence type="ECO:0000313" key="3">
    <source>
        <dbReference type="Proteomes" id="UP000185936"/>
    </source>
</evidence>
<feature type="domain" description="DUF7344" evidence="1">
    <location>
        <begin position="24"/>
        <end position="98"/>
    </location>
</feature>
<evidence type="ECO:0000259" key="1">
    <source>
        <dbReference type="Pfam" id="PF24035"/>
    </source>
</evidence>
<dbReference type="STRING" id="308853.SAMN05421752_102394"/>
<organism evidence="2 3">
    <name type="scientific">Natronorubrum thiooxidans</name>
    <dbReference type="NCBI Taxonomy" id="308853"/>
    <lineage>
        <taxon>Archaea</taxon>
        <taxon>Methanobacteriati</taxon>
        <taxon>Methanobacteriota</taxon>
        <taxon>Stenosarchaea group</taxon>
        <taxon>Halobacteria</taxon>
        <taxon>Halobacteriales</taxon>
        <taxon>Natrialbaceae</taxon>
        <taxon>Natronorubrum</taxon>
    </lineage>
</organism>
<name>A0A1N7DNK3_9EURY</name>
<dbReference type="Proteomes" id="UP000185936">
    <property type="component" value="Unassembled WGS sequence"/>
</dbReference>
<protein>
    <recommendedName>
        <fullName evidence="1">DUF7344 domain-containing protein</fullName>
    </recommendedName>
</protein>
<dbReference type="RefSeq" id="WP_076608066.1">
    <property type="nucleotide sequence ID" value="NZ_FTNR01000002.1"/>
</dbReference>
<dbReference type="EMBL" id="FTNR01000002">
    <property type="protein sequence ID" value="SIR77295.1"/>
    <property type="molecule type" value="Genomic_DNA"/>
</dbReference>